<name>A0A4Y2W6C1_ARAVE</name>
<accession>A0A4Y2W6C1</accession>
<dbReference type="EMBL" id="BGPR01055559">
    <property type="protein sequence ID" value="GBO32114.1"/>
    <property type="molecule type" value="Genomic_DNA"/>
</dbReference>
<dbReference type="AlphaFoldDB" id="A0A4Y2W6C1"/>
<sequence length="146" mass="16082">MTVTALSIALSSRLFSTADETPKSFQSINNTTTQYRSASNSLLARTEDRTPKRNSKDVCTPSDRSRSTFTDSVNQTHSLYSLLRQAVTSHGIIYIIFKCISCPNRDIEKIPAPLRSHISSPSLSPRSGAQAWLLPVLTPVKLSSQL</sequence>
<gene>
    <name evidence="2" type="ORF">AVEN_123307_1</name>
</gene>
<keyword evidence="3" id="KW-1185">Reference proteome</keyword>
<protein>
    <submittedName>
        <fullName evidence="2">Uncharacterized protein</fullName>
    </submittedName>
</protein>
<comment type="caution">
    <text evidence="2">The sequence shown here is derived from an EMBL/GenBank/DDBJ whole genome shotgun (WGS) entry which is preliminary data.</text>
</comment>
<reference evidence="2 3" key="1">
    <citation type="journal article" date="2019" name="Sci. Rep.">
        <title>Orb-weaving spider Araneus ventricosus genome elucidates the spidroin gene catalogue.</title>
        <authorList>
            <person name="Kono N."/>
            <person name="Nakamura H."/>
            <person name="Ohtoshi R."/>
            <person name="Moran D.A.P."/>
            <person name="Shinohara A."/>
            <person name="Yoshida Y."/>
            <person name="Fujiwara M."/>
            <person name="Mori M."/>
            <person name="Tomita M."/>
            <person name="Arakawa K."/>
        </authorList>
    </citation>
    <scope>NUCLEOTIDE SEQUENCE [LARGE SCALE GENOMIC DNA]</scope>
</reference>
<organism evidence="2 3">
    <name type="scientific">Araneus ventricosus</name>
    <name type="common">Orbweaver spider</name>
    <name type="synonym">Epeira ventricosa</name>
    <dbReference type="NCBI Taxonomy" id="182803"/>
    <lineage>
        <taxon>Eukaryota</taxon>
        <taxon>Metazoa</taxon>
        <taxon>Ecdysozoa</taxon>
        <taxon>Arthropoda</taxon>
        <taxon>Chelicerata</taxon>
        <taxon>Arachnida</taxon>
        <taxon>Araneae</taxon>
        <taxon>Araneomorphae</taxon>
        <taxon>Entelegynae</taxon>
        <taxon>Araneoidea</taxon>
        <taxon>Araneidae</taxon>
        <taxon>Araneus</taxon>
    </lineage>
</organism>
<feature type="compositionally biased region" description="Basic and acidic residues" evidence="1">
    <location>
        <begin position="45"/>
        <end position="56"/>
    </location>
</feature>
<feature type="region of interest" description="Disordered" evidence="1">
    <location>
        <begin position="36"/>
        <end position="66"/>
    </location>
</feature>
<proteinExistence type="predicted"/>
<evidence type="ECO:0000313" key="2">
    <source>
        <dbReference type="EMBL" id="GBO32114.1"/>
    </source>
</evidence>
<evidence type="ECO:0000313" key="3">
    <source>
        <dbReference type="Proteomes" id="UP000499080"/>
    </source>
</evidence>
<dbReference type="Proteomes" id="UP000499080">
    <property type="component" value="Unassembled WGS sequence"/>
</dbReference>
<evidence type="ECO:0000256" key="1">
    <source>
        <dbReference type="SAM" id="MobiDB-lite"/>
    </source>
</evidence>